<evidence type="ECO:0000313" key="2">
    <source>
        <dbReference type="Proteomes" id="UP001202243"/>
    </source>
</evidence>
<name>A0ABT0WMC3_9BURK</name>
<proteinExistence type="predicted"/>
<dbReference type="RefSeq" id="WP_171985041.1">
    <property type="nucleotide sequence ID" value="NZ_JAMQGR010000001.1"/>
</dbReference>
<dbReference type="EMBL" id="JAMQGR010000001">
    <property type="protein sequence ID" value="MCM2564408.1"/>
    <property type="molecule type" value="Genomic_DNA"/>
</dbReference>
<gene>
    <name evidence="1" type="ORF">NCG91_02275</name>
</gene>
<reference evidence="1 2" key="1">
    <citation type="submission" date="2022-06" db="EMBL/GenBank/DDBJ databases">
        <title>Janthinobacterium kumbetensis sp. nov., isolated from spring water in Turkey.</title>
        <authorList>
            <person name="Inan Bektas K."/>
            <person name="Belduz A.A."/>
            <person name="Canakci S."/>
            <person name="Nalcaoglu A."/>
            <person name="Ceylan E."/>
            <person name="Kati H."/>
        </authorList>
    </citation>
    <scope>NUCLEOTIDE SEQUENCE [LARGE SCALE GENOMIC DNA]</scope>
    <source>
        <strain evidence="1 2">GK</strain>
    </source>
</reference>
<dbReference type="Proteomes" id="UP001202243">
    <property type="component" value="Unassembled WGS sequence"/>
</dbReference>
<keyword evidence="2" id="KW-1185">Reference proteome</keyword>
<accession>A0ABT0WMC3</accession>
<comment type="caution">
    <text evidence="1">The sequence shown here is derived from an EMBL/GenBank/DDBJ whole genome shotgun (WGS) entry which is preliminary data.</text>
</comment>
<sequence length="54" mass="6127">MERKLAIAARKALAQRATQALFLCASLSPALASLPYLMEYIWTYMITVWHPTSK</sequence>
<organism evidence="1 2">
    <name type="scientific">Janthinobacterium kumbetense</name>
    <dbReference type="NCBI Taxonomy" id="2950280"/>
    <lineage>
        <taxon>Bacteria</taxon>
        <taxon>Pseudomonadati</taxon>
        <taxon>Pseudomonadota</taxon>
        <taxon>Betaproteobacteria</taxon>
        <taxon>Burkholderiales</taxon>
        <taxon>Oxalobacteraceae</taxon>
        <taxon>Janthinobacterium</taxon>
    </lineage>
</organism>
<protein>
    <submittedName>
        <fullName evidence="1">Uncharacterized protein</fullName>
    </submittedName>
</protein>
<evidence type="ECO:0000313" key="1">
    <source>
        <dbReference type="EMBL" id="MCM2564408.1"/>
    </source>
</evidence>